<reference evidence="2" key="1">
    <citation type="submission" date="2020-11" db="EMBL/GenBank/DDBJ databases">
        <authorList>
            <person name="Whiteford S."/>
        </authorList>
    </citation>
    <scope>NUCLEOTIDE SEQUENCE</scope>
</reference>
<dbReference type="PANTHER" id="PTHR47835:SF3">
    <property type="entry name" value="HELICASE FOR MEIOSIS 1"/>
    <property type="match status" value="1"/>
</dbReference>
<dbReference type="SUPFAM" id="SSF158702">
    <property type="entry name" value="Sec63 N-terminal domain-like"/>
    <property type="match status" value="1"/>
</dbReference>
<dbReference type="InterPro" id="IPR036390">
    <property type="entry name" value="WH_DNA-bd_sf"/>
</dbReference>
<dbReference type="InterPro" id="IPR004179">
    <property type="entry name" value="Sec63-dom"/>
</dbReference>
<organism evidence="2 3">
    <name type="scientific">Plutella xylostella</name>
    <name type="common">Diamondback moth</name>
    <name type="synonym">Plutella maculipennis</name>
    <dbReference type="NCBI Taxonomy" id="51655"/>
    <lineage>
        <taxon>Eukaryota</taxon>
        <taxon>Metazoa</taxon>
        <taxon>Ecdysozoa</taxon>
        <taxon>Arthropoda</taxon>
        <taxon>Hexapoda</taxon>
        <taxon>Insecta</taxon>
        <taxon>Pterygota</taxon>
        <taxon>Neoptera</taxon>
        <taxon>Endopterygota</taxon>
        <taxon>Lepidoptera</taxon>
        <taxon>Glossata</taxon>
        <taxon>Ditrysia</taxon>
        <taxon>Yponomeutoidea</taxon>
        <taxon>Plutellidae</taxon>
        <taxon>Plutella</taxon>
    </lineage>
</organism>
<dbReference type="GO" id="GO:0051321">
    <property type="term" value="P:meiotic cell cycle"/>
    <property type="evidence" value="ECO:0007669"/>
    <property type="project" value="UniProtKB-KW"/>
</dbReference>
<dbReference type="Gene3D" id="1.10.10.10">
    <property type="entry name" value="Winged helix-like DNA-binding domain superfamily/Winged helix DNA-binding domain"/>
    <property type="match status" value="1"/>
</dbReference>
<dbReference type="GO" id="GO:0016787">
    <property type="term" value="F:hydrolase activity"/>
    <property type="evidence" value="ECO:0007669"/>
    <property type="project" value="UniProtKB-KW"/>
</dbReference>
<dbReference type="Pfam" id="PF02889">
    <property type="entry name" value="Sec63"/>
    <property type="match status" value="1"/>
</dbReference>
<gene>
    <name evidence="2" type="ORF">PLXY2_LOCUS8375</name>
</gene>
<name>A0A8S4FAR5_PLUXY</name>
<proteinExistence type="predicted"/>
<dbReference type="Proteomes" id="UP000653454">
    <property type="component" value="Unassembled WGS sequence"/>
</dbReference>
<dbReference type="SMART" id="SM00973">
    <property type="entry name" value="Sec63"/>
    <property type="match status" value="1"/>
</dbReference>
<evidence type="ECO:0000313" key="3">
    <source>
        <dbReference type="Proteomes" id="UP000653454"/>
    </source>
</evidence>
<dbReference type="SUPFAM" id="SSF46785">
    <property type="entry name" value="Winged helix' DNA-binding domain"/>
    <property type="match status" value="1"/>
</dbReference>
<dbReference type="InterPro" id="IPR052247">
    <property type="entry name" value="Meiotic_Crossover_Helicase"/>
</dbReference>
<evidence type="ECO:0000259" key="1">
    <source>
        <dbReference type="SMART" id="SM00973"/>
    </source>
</evidence>
<feature type="domain" description="SEC63" evidence="1">
    <location>
        <begin position="110"/>
        <end position="433"/>
    </location>
</feature>
<dbReference type="EMBL" id="CAJHNJ030000031">
    <property type="protein sequence ID" value="CAG9125401.1"/>
    <property type="molecule type" value="Genomic_DNA"/>
</dbReference>
<dbReference type="Gene3D" id="1.10.3380.10">
    <property type="entry name" value="Sec63 N-terminal domain-like domain"/>
    <property type="match status" value="1"/>
</dbReference>
<dbReference type="InterPro" id="IPR036388">
    <property type="entry name" value="WH-like_DNA-bd_sf"/>
</dbReference>
<dbReference type="PANTHER" id="PTHR47835">
    <property type="entry name" value="HFM1, ATP DEPENDENT DNA HELICASE HOMOLOG"/>
    <property type="match status" value="1"/>
</dbReference>
<sequence length="1498" mass="170273">MCKIYIIARYQALVGGCEPLQSYLHKRLTENLNSEAALGTVGDVAQCVQWLRSTFLYVRAGKDPRRYLNVPQNAPPHVISKKIEELCVKAMNGLASAGLITMDEASCIESTEAGTLMSVYYLDFETMKIIMKLAGCTELPALVLSVCESHELADLHLRVEERRTLNALNRNSQSAGYKIPMKGKITTRQMKLNCLIQAVLGCLTIPDPSLNQEAMKIMRIAARICKCMVAYLTRPNLLSHQPQYYSTILNSVVLAKCMSAQLWENSPFVSRQLKGIGPTYSNSLATAGKIMNKGPPAGNIIRKQISLLPKYKLTITPVDEENIGIDDHCDYLFKDLDPMPVCLPPTVTDSQRNIVSKQTNITDTFKERKRRGNNSIEISQCKEKKRRENALFEKLKLLKRSFNKTTKSLQEELNETTMSDLIPDELNDKEFPDYTNSISEELNEPTMSNLIPAELNEKEFIDFTNSMSEDVKAFEEDEEFEVLNYSKTGTKPTDCQYIDSIMNEYPEMDTEDGKFIDNGHINSILTEIENEISKNPEEPYLPEINLNENNKHHINGPLHLKPPSSKVIHPKMGKPGNEPQHQDCVKFQRTENYKVKNGISRNTKRLNNYSFLDKIGNSSDDEVIIEKPVTKESGFSNAIKSHIQKFLQKSNNKVGMDSAVVIQKLLEPVSSAQTESIEEHSNTTHNETVLVSDNTEGDCILIENSQNRSSNLSEKDMHTENICLDKLSQNSLIDIIDQPIEINDIDQAVQPIDRTHDGNLEKDLTGIGNLFRSLSTSEKNEDVDTTIQGCYTLALNDKVYSDKTVNDTILNSDNKVEDACTDSIVIAGSQNRPSSTDELQKNDTTTGQYFKPIHPMINNKCSSSFAKPVPINSNHEECVETNAIQLQESSHALVPVKLQEFNSRAAILPKHYNQQVELYFKPEKLKNLEEYRNEGNMGRILVSEQYKLNSNQIPQHQYSELVTGTQHTSSFSLDSRNRDGNAVPIHGNCEKHVTINNLPYTENENMDFSKEISSPSTIPYCPAMQNNNFERIYEEECQPDINTKFESKKPKIMYTQKYSYVTTEIDIWTKNNSDENCTVKVIKKMEVNVAAIVSKDSNKKTYFSSDKKDKDIPLVRQAKPFEIKTNTSGLQTEEIISEPKNKISYFIGNLNYSDTPSDRLATPLEIETKTSEIQEDPNNTNEGSIWIENNFQHENKMTEIKREKCTSENGPSAVDNLLKKYTNILKEKAEQENCRTIQKHIPENKTNSQKSKPKRPFKISDIHRIDATLPNTLIDMTPRTITPILDEGRNMIYKHTIDQKSVREPDFHQSMPIMEMKHEDPILNYSEPIVDNDNEISFNIDQSLLNPKSLLQQCYKNLDENEIIPPPSQFCDDTVYSPKKESNFYSDQSPAPHMLHNELESYCDTADEFDAKTYLDAVERSCYDNSEHEHSESTPSTNMEVWNLGTDEDACTSLPSFVRASDNFIPASKFNIGYNRKQKLDRYQLNTKAKFKVSRNKL</sequence>
<accession>A0A8S4FAR5</accession>
<dbReference type="GO" id="GO:0043138">
    <property type="term" value="F:3'-5' DNA helicase activity"/>
    <property type="evidence" value="ECO:0007669"/>
    <property type="project" value="UniProtKB-EC"/>
</dbReference>
<evidence type="ECO:0000313" key="2">
    <source>
        <dbReference type="EMBL" id="CAG9125401.1"/>
    </source>
</evidence>
<protein>
    <submittedName>
        <fullName evidence="2">(diamondback moth) hypothetical protein</fullName>
    </submittedName>
</protein>
<keyword evidence="3" id="KW-1185">Reference proteome</keyword>
<comment type="caution">
    <text evidence="2">The sequence shown here is derived from an EMBL/GenBank/DDBJ whole genome shotgun (WGS) entry which is preliminary data.</text>
</comment>